<keyword evidence="2" id="KW-0378">Hydrolase</keyword>
<sequence length="548" mass="62910">MWANMRYVLGQFDSKKNTRPPNDGAGLCWTRPRNTVRSLDTADGYFIKDKRHIAEGGPSNAYEDRYMVYHSSNRDEWTTADPNQEPNNKYTPPDTQPLSDTWNTGKPFRGGVHYGADLAFPPFRLLITSDEHKGSDSRDAAEAELPATQVWALYSLNLHKATYHGWDHNASRTGRRNFIIGRGGFIGLHRYAGLWTGDNASTWDFLRVSVARVVSLGLSSITISGGDVGGFEPGRDNGKWASPELLMRWYLAYCLLLWFRNHYNRKMDKKEFQESYRFIDKINQAPSDQQWMYRATMPWWQFNLRADEPDAAAPLGGRFDGGTLMPYDARMSDNMSQIPYMNPMFIRYGAIIPQIEPRLYAEDWAKPNPIAIHVYPGRIGFRKAYDMYLDDGVSRESAETADNLQKHLVDNEAFNTGERSKVIRSPLKPSEFGDDQAGNVFWRVRILQETLAPSGQVHRNIYLETLDYNVKFDPTKQHGSIYRVFIWGAPDLKDKIRSADLKVFSLQDLNNPVEKQVAKNYDARKNAWIVELNINEVQRAKHKVQLPF</sequence>
<feature type="domain" description="Glycoside hydrolase family 31 TIM barrel" evidence="4">
    <location>
        <begin position="130"/>
        <end position="280"/>
    </location>
</feature>
<organism evidence="5 6">
    <name type="scientific">Rhizoctonia solani</name>
    <dbReference type="NCBI Taxonomy" id="456999"/>
    <lineage>
        <taxon>Eukaryota</taxon>
        <taxon>Fungi</taxon>
        <taxon>Dikarya</taxon>
        <taxon>Basidiomycota</taxon>
        <taxon>Agaricomycotina</taxon>
        <taxon>Agaricomycetes</taxon>
        <taxon>Cantharellales</taxon>
        <taxon>Ceratobasidiaceae</taxon>
        <taxon>Rhizoctonia</taxon>
    </lineage>
</organism>
<evidence type="ECO:0000259" key="4">
    <source>
        <dbReference type="Pfam" id="PF01055"/>
    </source>
</evidence>
<dbReference type="InterPro" id="IPR017853">
    <property type="entry name" value="GH"/>
</dbReference>
<gene>
    <name evidence="5" type="ORF">RDB_LOCUS18340</name>
</gene>
<dbReference type="SUPFAM" id="SSF51445">
    <property type="entry name" value="(Trans)glycosidases"/>
    <property type="match status" value="1"/>
</dbReference>
<comment type="caution">
    <text evidence="5">The sequence shown here is derived from an EMBL/GenBank/DDBJ whole genome shotgun (WGS) entry which is preliminary data.</text>
</comment>
<dbReference type="PANTHER" id="PTHR22762">
    <property type="entry name" value="ALPHA-GLUCOSIDASE"/>
    <property type="match status" value="1"/>
</dbReference>
<dbReference type="EMBL" id="CAJMWX010000420">
    <property type="protein sequence ID" value="CAE6417089.1"/>
    <property type="molecule type" value="Genomic_DNA"/>
</dbReference>
<dbReference type="Proteomes" id="UP000663888">
    <property type="component" value="Unassembled WGS sequence"/>
</dbReference>
<dbReference type="Gene3D" id="3.20.20.80">
    <property type="entry name" value="Glycosidases"/>
    <property type="match status" value="1"/>
</dbReference>
<evidence type="ECO:0000313" key="5">
    <source>
        <dbReference type="EMBL" id="CAE6417089.1"/>
    </source>
</evidence>
<dbReference type="AlphaFoldDB" id="A0A8H2X3K2"/>
<dbReference type="GO" id="GO:0004553">
    <property type="term" value="F:hydrolase activity, hydrolyzing O-glycosyl compounds"/>
    <property type="evidence" value="ECO:0007669"/>
    <property type="project" value="InterPro"/>
</dbReference>
<protein>
    <recommendedName>
        <fullName evidence="4">Glycoside hydrolase family 31 TIM barrel domain-containing protein</fullName>
    </recommendedName>
</protein>
<evidence type="ECO:0000256" key="1">
    <source>
        <dbReference type="ARBA" id="ARBA00007806"/>
    </source>
</evidence>
<evidence type="ECO:0000256" key="2">
    <source>
        <dbReference type="RuleBase" id="RU361185"/>
    </source>
</evidence>
<dbReference type="GO" id="GO:0005975">
    <property type="term" value="P:carbohydrate metabolic process"/>
    <property type="evidence" value="ECO:0007669"/>
    <property type="project" value="InterPro"/>
</dbReference>
<reference evidence="5" key="1">
    <citation type="submission" date="2021-01" db="EMBL/GenBank/DDBJ databases">
        <authorList>
            <person name="Kaushik A."/>
        </authorList>
    </citation>
    <scope>NUCLEOTIDE SEQUENCE</scope>
    <source>
        <strain evidence="5">AG4-R118</strain>
    </source>
</reference>
<dbReference type="InterPro" id="IPR000322">
    <property type="entry name" value="Glyco_hydro_31_TIM"/>
</dbReference>
<evidence type="ECO:0000256" key="3">
    <source>
        <dbReference type="SAM" id="MobiDB-lite"/>
    </source>
</evidence>
<dbReference type="Pfam" id="PF01055">
    <property type="entry name" value="Glyco_hydro_31_2nd"/>
    <property type="match status" value="1"/>
</dbReference>
<evidence type="ECO:0000313" key="6">
    <source>
        <dbReference type="Proteomes" id="UP000663888"/>
    </source>
</evidence>
<comment type="similarity">
    <text evidence="1 2">Belongs to the glycosyl hydrolase 31 family.</text>
</comment>
<feature type="compositionally biased region" description="Polar residues" evidence="3">
    <location>
        <begin position="80"/>
        <end position="90"/>
    </location>
</feature>
<dbReference type="PANTHER" id="PTHR22762:SF120">
    <property type="entry name" value="HETEROGLYCAN GLUCOSIDASE 1"/>
    <property type="match status" value="1"/>
</dbReference>
<feature type="region of interest" description="Disordered" evidence="3">
    <location>
        <begin position="75"/>
        <end position="101"/>
    </location>
</feature>
<proteinExistence type="inferred from homology"/>
<name>A0A8H2X3K2_9AGAM</name>
<accession>A0A8H2X3K2</accession>
<dbReference type="Gene3D" id="2.60.40.4040">
    <property type="match status" value="1"/>
</dbReference>
<keyword evidence="2" id="KW-0326">Glycosidase</keyword>